<dbReference type="EMBL" id="WOWP01000034">
    <property type="protein sequence ID" value="MUV04046.1"/>
    <property type="molecule type" value="Genomic_DNA"/>
</dbReference>
<reference evidence="4 5" key="1">
    <citation type="submission" date="2019-12" db="EMBL/GenBank/DDBJ databases">
        <authorList>
            <person name="Sun J.-Q."/>
        </authorList>
    </citation>
    <scope>NUCLEOTIDE SEQUENCE [LARGE SCALE GENOMIC DNA]</scope>
    <source>
        <strain evidence="4 5">JCM 17928</strain>
    </source>
</reference>
<dbReference type="OrthoDB" id="9778320at2"/>
<protein>
    <submittedName>
        <fullName evidence="4">Polysaccharide deacetylase family protein</fullName>
    </submittedName>
</protein>
<proteinExistence type="predicted"/>
<evidence type="ECO:0000313" key="4">
    <source>
        <dbReference type="EMBL" id="MUV04046.1"/>
    </source>
</evidence>
<dbReference type="PANTHER" id="PTHR34216">
    <property type="match status" value="1"/>
</dbReference>
<dbReference type="RefSeq" id="WP_157483277.1">
    <property type="nucleotide sequence ID" value="NZ_WOWP01000034.1"/>
</dbReference>
<comment type="caution">
    <text evidence="4">The sequence shown here is derived from an EMBL/GenBank/DDBJ whole genome shotgun (WGS) entry which is preliminary data.</text>
</comment>
<dbReference type="InterPro" id="IPR051398">
    <property type="entry name" value="Polysacch_Deacetylase"/>
</dbReference>
<accession>A0A6N8HE72</accession>
<dbReference type="PANTHER" id="PTHR34216:SF3">
    <property type="entry name" value="POLY-BETA-1,6-N-ACETYL-D-GLUCOSAMINE N-DEACETYLASE"/>
    <property type="match status" value="1"/>
</dbReference>
<keyword evidence="5" id="KW-1185">Reference proteome</keyword>
<dbReference type="GO" id="GO:0016810">
    <property type="term" value="F:hydrolase activity, acting on carbon-nitrogen (but not peptide) bonds"/>
    <property type="evidence" value="ECO:0007669"/>
    <property type="project" value="InterPro"/>
</dbReference>
<name>A0A6N8HE72_9FLAO</name>
<gene>
    <name evidence="4" type="ORF">GN157_10025</name>
</gene>
<dbReference type="Gene3D" id="3.20.20.370">
    <property type="entry name" value="Glycoside hydrolase/deacetylase"/>
    <property type="match status" value="1"/>
</dbReference>
<evidence type="ECO:0000259" key="3">
    <source>
        <dbReference type="PROSITE" id="PS51677"/>
    </source>
</evidence>
<evidence type="ECO:0000313" key="5">
    <source>
        <dbReference type="Proteomes" id="UP000433945"/>
    </source>
</evidence>
<dbReference type="InterPro" id="IPR002509">
    <property type="entry name" value="NODB_dom"/>
</dbReference>
<dbReference type="Proteomes" id="UP000433945">
    <property type="component" value="Unassembled WGS sequence"/>
</dbReference>
<comment type="subcellular location">
    <subcellularLocation>
        <location evidence="1">Secreted</location>
    </subcellularLocation>
</comment>
<feature type="domain" description="NodB homology" evidence="3">
    <location>
        <begin position="61"/>
        <end position="240"/>
    </location>
</feature>
<dbReference type="GO" id="GO:0005975">
    <property type="term" value="P:carbohydrate metabolic process"/>
    <property type="evidence" value="ECO:0007669"/>
    <property type="project" value="InterPro"/>
</dbReference>
<dbReference type="SUPFAM" id="SSF88713">
    <property type="entry name" value="Glycoside hydrolase/deacetylase"/>
    <property type="match status" value="1"/>
</dbReference>
<organism evidence="4 5">
    <name type="scientific">Flavobacterium rakeshii</name>
    <dbReference type="NCBI Taxonomy" id="1038845"/>
    <lineage>
        <taxon>Bacteria</taxon>
        <taxon>Pseudomonadati</taxon>
        <taxon>Bacteroidota</taxon>
        <taxon>Flavobacteriia</taxon>
        <taxon>Flavobacteriales</taxon>
        <taxon>Flavobacteriaceae</taxon>
        <taxon>Flavobacterium</taxon>
    </lineage>
</organism>
<dbReference type="InterPro" id="IPR011330">
    <property type="entry name" value="Glyco_hydro/deAcase_b/a-brl"/>
</dbReference>
<dbReference type="GO" id="GO:0005576">
    <property type="term" value="C:extracellular region"/>
    <property type="evidence" value="ECO:0007669"/>
    <property type="project" value="UniProtKB-SubCell"/>
</dbReference>
<evidence type="ECO:0000256" key="2">
    <source>
        <dbReference type="ARBA" id="ARBA00022729"/>
    </source>
</evidence>
<dbReference type="CDD" id="cd10918">
    <property type="entry name" value="CE4_NodB_like_5s_6s"/>
    <property type="match status" value="1"/>
</dbReference>
<evidence type="ECO:0000256" key="1">
    <source>
        <dbReference type="ARBA" id="ARBA00004613"/>
    </source>
</evidence>
<keyword evidence="2" id="KW-0732">Signal</keyword>
<dbReference type="PROSITE" id="PS51677">
    <property type="entry name" value="NODB"/>
    <property type="match status" value="1"/>
</dbReference>
<dbReference type="AlphaFoldDB" id="A0A6N8HE72"/>
<sequence>MTQLPVLMYHNVCAFNEMSKGLTISQEKLEEQFKYLACNYTTFHLSELEKNENKNEKNIGKGVVITFDDVTVNQLEFAVPLLEKYKLKATFFIPFNYVGKSDMWNKGTEPIMDIQQLKSLNSDLIELGYHSFMHSRYAQMNDEQIDNDFDQCHAFIDENNLKVYPAVAYPYGNYPKKEPAKSHFKELLNKNGMKMGLKIGNRINKYPLRENYEIQRIDVKGEDSLFKFKLKLKFGKLKLF</sequence>
<dbReference type="Pfam" id="PF01522">
    <property type="entry name" value="Polysacc_deac_1"/>
    <property type="match status" value="1"/>
</dbReference>